<evidence type="ECO:0000256" key="7">
    <source>
        <dbReference type="ARBA" id="ARBA00023033"/>
    </source>
</evidence>
<dbReference type="InterPro" id="IPR017972">
    <property type="entry name" value="Cyt_P450_CS"/>
</dbReference>
<evidence type="ECO:0000256" key="9">
    <source>
        <dbReference type="RuleBase" id="RU000461"/>
    </source>
</evidence>
<keyword evidence="7 9" id="KW-0503">Monooxygenase</keyword>
<evidence type="ECO:0000256" key="3">
    <source>
        <dbReference type="ARBA" id="ARBA00010617"/>
    </source>
</evidence>
<keyword evidence="10" id="KW-0472">Membrane</keyword>
<dbReference type="SUPFAM" id="SSF48264">
    <property type="entry name" value="Cytochrome P450"/>
    <property type="match status" value="1"/>
</dbReference>
<dbReference type="GO" id="GO:0020037">
    <property type="term" value="F:heme binding"/>
    <property type="evidence" value="ECO:0007669"/>
    <property type="project" value="InterPro"/>
</dbReference>
<dbReference type="PROSITE" id="PS00086">
    <property type="entry name" value="CYTOCHROME_P450"/>
    <property type="match status" value="1"/>
</dbReference>
<keyword evidence="6 8" id="KW-0408">Iron</keyword>
<evidence type="ECO:0000256" key="1">
    <source>
        <dbReference type="ARBA" id="ARBA00001971"/>
    </source>
</evidence>
<reference evidence="11" key="1">
    <citation type="submission" date="2023-03" db="EMBL/GenBank/DDBJ databases">
        <title>cytochrome P450 monooxygenase from Trametes versicolor.</title>
        <authorList>
            <person name="Ichinose H."/>
        </authorList>
    </citation>
    <scope>NUCLEOTIDE SEQUENCE</scope>
    <source>
        <strain evidence="11">NBRC 30340</strain>
    </source>
</reference>
<dbReference type="InterPro" id="IPR050121">
    <property type="entry name" value="Cytochrome_P450_monoxygenase"/>
</dbReference>
<comment type="pathway">
    <text evidence="2">Secondary metabolite biosynthesis.</text>
</comment>
<dbReference type="InterPro" id="IPR001128">
    <property type="entry name" value="Cyt_P450"/>
</dbReference>
<protein>
    <submittedName>
        <fullName evidence="11">Cytochrome P450 monooxygenase</fullName>
    </submittedName>
</protein>
<dbReference type="Pfam" id="PF00067">
    <property type="entry name" value="p450"/>
    <property type="match status" value="1"/>
</dbReference>
<comment type="cofactor">
    <cofactor evidence="1 8">
        <name>heme</name>
        <dbReference type="ChEBI" id="CHEBI:30413"/>
    </cofactor>
</comment>
<dbReference type="GO" id="GO:0016705">
    <property type="term" value="F:oxidoreductase activity, acting on paired donors, with incorporation or reduction of molecular oxygen"/>
    <property type="evidence" value="ECO:0007669"/>
    <property type="project" value="InterPro"/>
</dbReference>
<keyword evidence="10" id="KW-1133">Transmembrane helix</keyword>
<evidence type="ECO:0000313" key="11">
    <source>
        <dbReference type="EMBL" id="BED43033.1"/>
    </source>
</evidence>
<evidence type="ECO:0000256" key="4">
    <source>
        <dbReference type="ARBA" id="ARBA00022723"/>
    </source>
</evidence>
<dbReference type="GO" id="GO:0005506">
    <property type="term" value="F:iron ion binding"/>
    <property type="evidence" value="ECO:0007669"/>
    <property type="project" value="InterPro"/>
</dbReference>
<feature type="transmembrane region" description="Helical" evidence="10">
    <location>
        <begin position="7"/>
        <end position="24"/>
    </location>
</feature>
<evidence type="ECO:0000256" key="5">
    <source>
        <dbReference type="ARBA" id="ARBA00023002"/>
    </source>
</evidence>
<gene>
    <name evidence="11" type="primary">CYP5364F1</name>
</gene>
<organism evidence="11">
    <name type="scientific">Trametes versicolor</name>
    <name type="common">White-rot fungus</name>
    <name type="synonym">Coriolus versicolor</name>
    <dbReference type="NCBI Taxonomy" id="5325"/>
    <lineage>
        <taxon>Eukaryota</taxon>
        <taxon>Fungi</taxon>
        <taxon>Dikarya</taxon>
        <taxon>Basidiomycota</taxon>
        <taxon>Agaricomycotina</taxon>
        <taxon>Agaricomycetes</taxon>
        <taxon>Polyporales</taxon>
        <taxon>Polyporaceae</taxon>
        <taxon>Trametes</taxon>
    </lineage>
</organism>
<keyword evidence="4 8" id="KW-0479">Metal-binding</keyword>
<dbReference type="GO" id="GO:0004497">
    <property type="term" value="F:monooxygenase activity"/>
    <property type="evidence" value="ECO:0007669"/>
    <property type="project" value="UniProtKB-KW"/>
</dbReference>
<comment type="similarity">
    <text evidence="3 9">Belongs to the cytochrome P450 family.</text>
</comment>
<sequence>MDASRDTLLHAVAAVSGLAAWIYLHGRTVRGDHALSFYTLCAGTLYVLLQRSPGLQESPLRTTTVFTSIHALCLSVATVIYRLSPWHPLASHPGPFLARISSLWLAYVSSTGRRHRVMDRLHAKHGPFVRIGPNALSINSLSALSLYAHLEKGESYRFPVHDRVASIFLKQDSKEGHRERRRIWGGLFTPSSISAMTPALERRTWQLMQCIEQRQSVGGGLIDLPEAFYHWSCDLGGDVVFGGCNELELMRNGDVNNLVATGKYSTAMMDTFGHSPWLLHVLWRIPATKDMHKLVTMTAEMARKRVGSKEPPTSRDLLSYLIDGGVPMADMERDGMIAILAASENTTITLALACYFLAADPQYLHQLRNMLEQAFPDPLGPLSQSALAALPLIDGVVNEALRLGSHFFLPRVTPKGGVEVDGVHIPGDTIVALASYSIQTSPDHFYPEPMNFRPERWLPEGLGPDTKTDRTALAAFSYGQHACLGKTLAYNQMRYVLARLVLAYDMSLKPGFDVQAFREGIVGRGVPNLEVPLEMTFQWRPGVHFDDLGDRA</sequence>
<evidence type="ECO:0000256" key="8">
    <source>
        <dbReference type="PIRSR" id="PIRSR602403-1"/>
    </source>
</evidence>
<keyword evidence="5 9" id="KW-0560">Oxidoreductase</keyword>
<keyword evidence="10" id="KW-0812">Transmembrane</keyword>
<proteinExistence type="evidence at transcript level"/>
<feature type="binding site" description="axial binding residue" evidence="8">
    <location>
        <position position="483"/>
    </location>
    <ligand>
        <name>heme</name>
        <dbReference type="ChEBI" id="CHEBI:30413"/>
    </ligand>
    <ligandPart>
        <name>Fe</name>
        <dbReference type="ChEBI" id="CHEBI:18248"/>
    </ligandPart>
</feature>
<dbReference type="PANTHER" id="PTHR24305:SF187">
    <property type="entry name" value="P450, PUTATIVE (EUROFUNG)-RELATED"/>
    <property type="match status" value="1"/>
</dbReference>
<evidence type="ECO:0000256" key="6">
    <source>
        <dbReference type="ARBA" id="ARBA00023004"/>
    </source>
</evidence>
<name>A0AA86M9N9_TRAVE</name>
<dbReference type="PRINTS" id="PR00465">
    <property type="entry name" value="EP450IV"/>
</dbReference>
<dbReference type="PANTHER" id="PTHR24305">
    <property type="entry name" value="CYTOCHROME P450"/>
    <property type="match status" value="1"/>
</dbReference>
<dbReference type="Gene3D" id="1.10.630.10">
    <property type="entry name" value="Cytochrome P450"/>
    <property type="match status" value="1"/>
</dbReference>
<dbReference type="AlphaFoldDB" id="A0AA86M9N9"/>
<dbReference type="InterPro" id="IPR002403">
    <property type="entry name" value="Cyt_P450_E_grp-IV"/>
</dbReference>
<accession>A0AA86M9N9</accession>
<evidence type="ECO:0000256" key="2">
    <source>
        <dbReference type="ARBA" id="ARBA00005179"/>
    </source>
</evidence>
<dbReference type="EMBL" id="LC761788">
    <property type="protein sequence ID" value="BED43033.1"/>
    <property type="molecule type" value="mRNA"/>
</dbReference>
<dbReference type="InterPro" id="IPR036396">
    <property type="entry name" value="Cyt_P450_sf"/>
</dbReference>
<evidence type="ECO:0000256" key="10">
    <source>
        <dbReference type="SAM" id="Phobius"/>
    </source>
</evidence>
<keyword evidence="8 9" id="KW-0349">Heme</keyword>